<evidence type="ECO:0000256" key="2">
    <source>
        <dbReference type="SAM" id="SignalP"/>
    </source>
</evidence>
<organism evidence="3 4">
    <name type="scientific">Artemia franciscana</name>
    <name type="common">Brine shrimp</name>
    <name type="synonym">Artemia sanfranciscana</name>
    <dbReference type="NCBI Taxonomy" id="6661"/>
    <lineage>
        <taxon>Eukaryota</taxon>
        <taxon>Metazoa</taxon>
        <taxon>Ecdysozoa</taxon>
        <taxon>Arthropoda</taxon>
        <taxon>Crustacea</taxon>
        <taxon>Branchiopoda</taxon>
        <taxon>Anostraca</taxon>
        <taxon>Artemiidae</taxon>
        <taxon>Artemia</taxon>
    </lineage>
</organism>
<dbReference type="AlphaFoldDB" id="A0AA88LJT0"/>
<evidence type="ECO:0000313" key="3">
    <source>
        <dbReference type="EMBL" id="KAK2724470.1"/>
    </source>
</evidence>
<name>A0AA88LJT0_ARTSF</name>
<proteinExistence type="predicted"/>
<keyword evidence="2" id="KW-0732">Signal</keyword>
<dbReference type="Proteomes" id="UP001187531">
    <property type="component" value="Unassembled WGS sequence"/>
</dbReference>
<sequence>MIKLIPFLLFAALVSADLDSSLSEPSNEQRFLFNTKTVTNLVLTTTTTSVAASTFCFSIVAQLIRITNVGSFTTSIDAVSTTIGSISNCRKRRWAFENPVDGAISSIEGGENIQAFMMQEGTIQEDKGADAEVKPADREVEADPIPS</sequence>
<reference evidence="3" key="1">
    <citation type="submission" date="2023-07" db="EMBL/GenBank/DDBJ databases">
        <title>Chromosome-level genome assembly of Artemia franciscana.</title>
        <authorList>
            <person name="Jo E."/>
        </authorList>
    </citation>
    <scope>NUCLEOTIDE SEQUENCE</scope>
    <source>
        <tissue evidence="3">Whole body</tissue>
    </source>
</reference>
<keyword evidence="4" id="KW-1185">Reference proteome</keyword>
<comment type="caution">
    <text evidence="3">The sequence shown here is derived from an EMBL/GenBank/DDBJ whole genome shotgun (WGS) entry which is preliminary data.</text>
</comment>
<feature type="signal peptide" evidence="2">
    <location>
        <begin position="1"/>
        <end position="16"/>
    </location>
</feature>
<evidence type="ECO:0000313" key="4">
    <source>
        <dbReference type="Proteomes" id="UP001187531"/>
    </source>
</evidence>
<evidence type="ECO:0000256" key="1">
    <source>
        <dbReference type="SAM" id="MobiDB-lite"/>
    </source>
</evidence>
<feature type="region of interest" description="Disordered" evidence="1">
    <location>
        <begin position="124"/>
        <end position="147"/>
    </location>
</feature>
<dbReference type="EMBL" id="JAVRJZ010000003">
    <property type="protein sequence ID" value="KAK2724470.1"/>
    <property type="molecule type" value="Genomic_DNA"/>
</dbReference>
<protein>
    <submittedName>
        <fullName evidence="3">Uncharacterized protein</fullName>
    </submittedName>
</protein>
<accession>A0AA88LJT0</accession>
<gene>
    <name evidence="3" type="ORF">QYM36_001092</name>
</gene>
<feature type="chain" id="PRO_5041743897" evidence="2">
    <location>
        <begin position="17"/>
        <end position="147"/>
    </location>
</feature>
<feature type="compositionally biased region" description="Basic and acidic residues" evidence="1">
    <location>
        <begin position="124"/>
        <end position="141"/>
    </location>
</feature>